<feature type="domain" description="C2HC zinc finger plants" evidence="3">
    <location>
        <begin position="155"/>
        <end position="199"/>
    </location>
</feature>
<gene>
    <name evidence="4" type="ORF">EGYM00163_LOCUS1207</name>
</gene>
<dbReference type="PANTHER" id="PTHR35513:SF1">
    <property type="entry name" value="OS02G0158600 PROTEIN"/>
    <property type="match status" value="1"/>
</dbReference>
<name>A0A7S4FE00_9EUGL</name>
<accession>A0A7S4FE00</accession>
<feature type="signal peptide" evidence="2">
    <location>
        <begin position="1"/>
        <end position="21"/>
    </location>
</feature>
<proteinExistence type="predicted"/>
<evidence type="ECO:0000256" key="2">
    <source>
        <dbReference type="SAM" id="SignalP"/>
    </source>
</evidence>
<evidence type="ECO:0000256" key="1">
    <source>
        <dbReference type="SAM" id="MobiDB-lite"/>
    </source>
</evidence>
<dbReference type="Pfam" id="PF25017">
    <property type="entry name" value="zf-C2HC_3"/>
    <property type="match status" value="1"/>
</dbReference>
<keyword evidence="2" id="KW-0732">Signal</keyword>
<protein>
    <recommendedName>
        <fullName evidence="3">C2HC zinc finger plants domain-containing protein</fullName>
    </recommendedName>
</protein>
<sequence>MVMECLLMLAVVVLIVFKCKAFWSKLQQNMQPKSQGPKSSDDDKDVGPAQVSDDTTEVEVRTRDGHLVESYRLTKQEQEALPSLQAAREKIASGNCMEALNHLIEAIRKTEGEEGIIPALDRAKAHAKEAREQDASASKPISSADFQTLMDGDGTLLEETGQEELIKRSMQEGSSVVCRRCHAVVASHRKEAHSTMWCPALDDGEG</sequence>
<reference evidence="4" key="1">
    <citation type="submission" date="2021-01" db="EMBL/GenBank/DDBJ databases">
        <authorList>
            <person name="Corre E."/>
            <person name="Pelletier E."/>
            <person name="Niang G."/>
            <person name="Scheremetjew M."/>
            <person name="Finn R."/>
            <person name="Kale V."/>
            <person name="Holt S."/>
            <person name="Cochrane G."/>
            <person name="Meng A."/>
            <person name="Brown T."/>
            <person name="Cohen L."/>
        </authorList>
    </citation>
    <scope>NUCLEOTIDE SEQUENCE</scope>
    <source>
        <strain evidence="4">CCMP1594</strain>
    </source>
</reference>
<dbReference type="InterPro" id="IPR056971">
    <property type="entry name" value="Znf-C2HC_3"/>
</dbReference>
<organism evidence="4">
    <name type="scientific">Eutreptiella gymnastica</name>
    <dbReference type="NCBI Taxonomy" id="73025"/>
    <lineage>
        <taxon>Eukaryota</taxon>
        <taxon>Discoba</taxon>
        <taxon>Euglenozoa</taxon>
        <taxon>Euglenida</taxon>
        <taxon>Spirocuta</taxon>
        <taxon>Euglenophyceae</taxon>
        <taxon>Eutreptiales</taxon>
        <taxon>Eutreptiaceae</taxon>
        <taxon>Eutreptiella</taxon>
    </lineage>
</organism>
<feature type="chain" id="PRO_5031354399" description="C2HC zinc finger plants domain-containing protein" evidence="2">
    <location>
        <begin position="22"/>
        <end position="206"/>
    </location>
</feature>
<evidence type="ECO:0000259" key="3">
    <source>
        <dbReference type="Pfam" id="PF25017"/>
    </source>
</evidence>
<feature type="compositionally biased region" description="Polar residues" evidence="1">
    <location>
        <begin position="29"/>
        <end position="38"/>
    </location>
</feature>
<feature type="region of interest" description="Disordered" evidence="1">
    <location>
        <begin position="29"/>
        <end position="63"/>
    </location>
</feature>
<dbReference type="EMBL" id="HBJA01003745">
    <property type="protein sequence ID" value="CAE0790093.1"/>
    <property type="molecule type" value="Transcribed_RNA"/>
</dbReference>
<evidence type="ECO:0000313" key="4">
    <source>
        <dbReference type="EMBL" id="CAE0790093.1"/>
    </source>
</evidence>
<dbReference type="PANTHER" id="PTHR35513">
    <property type="entry name" value="OS02G0158600 PROTEIN"/>
    <property type="match status" value="1"/>
</dbReference>
<dbReference type="AlphaFoldDB" id="A0A7S4FE00"/>